<dbReference type="PANTHER" id="PTHR47938:SF35">
    <property type="entry name" value="PENTATRICOPEPTIDE REPEAT-CONTAINING PROTEIN 4, MITOCHONDRIAL-RELATED"/>
    <property type="match status" value="1"/>
</dbReference>
<evidence type="ECO:0000256" key="2">
    <source>
        <dbReference type="SAM" id="MobiDB-lite"/>
    </source>
</evidence>
<evidence type="ECO:0000313" key="3">
    <source>
        <dbReference type="EMBL" id="ROV97554.1"/>
    </source>
</evidence>
<gene>
    <name evidence="3" type="ORF">VSDG_04679</name>
</gene>
<comment type="caution">
    <text evidence="3">The sequence shown here is derived from an EMBL/GenBank/DDBJ whole genome shotgun (WGS) entry which is preliminary data.</text>
</comment>
<protein>
    <submittedName>
        <fullName evidence="3">Uncharacterized protein</fullName>
    </submittedName>
</protein>
<feature type="region of interest" description="Disordered" evidence="2">
    <location>
        <begin position="50"/>
        <end position="74"/>
    </location>
</feature>
<keyword evidence="4" id="KW-1185">Reference proteome</keyword>
<evidence type="ECO:0000256" key="1">
    <source>
        <dbReference type="SAM" id="Coils"/>
    </source>
</evidence>
<dbReference type="OrthoDB" id="185373at2759"/>
<reference evidence="3 4" key="1">
    <citation type="submission" date="2015-09" db="EMBL/GenBank/DDBJ databases">
        <title>Host preference determinants of Valsa canker pathogens revealed by comparative genomics.</title>
        <authorList>
            <person name="Yin Z."/>
            <person name="Huang L."/>
        </authorList>
    </citation>
    <scope>NUCLEOTIDE SEQUENCE [LARGE SCALE GENOMIC DNA]</scope>
    <source>
        <strain evidence="3 4">YSFL</strain>
    </source>
</reference>
<dbReference type="AlphaFoldDB" id="A0A423W2L5"/>
<proteinExistence type="predicted"/>
<dbReference type="Proteomes" id="UP000284375">
    <property type="component" value="Unassembled WGS sequence"/>
</dbReference>
<dbReference type="GO" id="GO:0003729">
    <property type="term" value="F:mRNA binding"/>
    <property type="evidence" value="ECO:0007669"/>
    <property type="project" value="TreeGrafter"/>
</dbReference>
<organism evidence="3 4">
    <name type="scientific">Cytospora chrysosperma</name>
    <name type="common">Cytospora canker fungus</name>
    <name type="synonym">Sphaeria chrysosperma</name>
    <dbReference type="NCBI Taxonomy" id="252740"/>
    <lineage>
        <taxon>Eukaryota</taxon>
        <taxon>Fungi</taxon>
        <taxon>Dikarya</taxon>
        <taxon>Ascomycota</taxon>
        <taxon>Pezizomycotina</taxon>
        <taxon>Sordariomycetes</taxon>
        <taxon>Sordariomycetidae</taxon>
        <taxon>Diaporthales</taxon>
        <taxon>Cytosporaceae</taxon>
        <taxon>Cytospora</taxon>
    </lineage>
</organism>
<feature type="region of interest" description="Disordered" evidence="2">
    <location>
        <begin position="766"/>
        <end position="794"/>
    </location>
</feature>
<dbReference type="PANTHER" id="PTHR47938">
    <property type="entry name" value="RESPIRATORY COMPLEX I CHAPERONE (CIA84), PUTATIVE (AFU_ORTHOLOGUE AFUA_2G06020)-RELATED"/>
    <property type="match status" value="1"/>
</dbReference>
<sequence length="853" mass="96431">MTPRTALLELATTRTSNYICRSCSRTLKGIQHQQQPNPNRNLVRFYAGNPKRHGAPSVTAKPAAENPVKEPKDKGYTVNYFEKDETGEVRRVSVGEDEDDVDMEDIKALEASAMAKLKRLDATLESLNRKSQFLEKLLTRHGPTGAVEAYRKALESYGDDEDLNTSGIPLIAVDGNLVSIKKAELGKINNLIDLLNTWVKRAAEARKEGKLNKQHIAKTWSYFVHLKHIIHKGTIITVPKKAWDTLWNLFSLEGPANPARMAQIRDLYNVMTSVEAPLSDEQHLLAIEAAFVEGYTTFATDHWKRFAPVLGNKESCAIAFWELGVRLWSQQGDIPRAERASRAALDRASPSTPADSRVLLHLIKAYASQADYAEKGFLLYRRMRELAKELGKPMEIEDYDDVISVFLTTGHTDYAMFAFTDMMFAGTINLYGKTKLPSPVKNMYFFGKWLKRLIGAGDLDGAYKVLVYMQKNGVMAPAIQVNGLIGAWLRTKTVGNRKKAVDLAWAMIETRKAFVELRKRERLTEWPIRLYDGRPNSSDHQDEELDYTMVPRATAETFILMAENCRERGLFGRLEELFVAYKESEIGGDALMMNELIAAAAAQGRGDKAQEIYRMMVHEHDILPNADTHAVLFKSLPINNLKGRHLEQVAPDTVARSRELARSFFADMMTSTWVYQEEGWRARHGGMLSEAQVKLILHSLRKCGDYVGVIVALECLRDVLRFKITRNVLLEMIAEVEDIDRPSPRTHKVVVRTTMKLQSLVEKMQAERKAAAEKEEGQGAAEAEAEAPTDPDKVKDPQFLYSILLEHYLEKARKQHHDLWYFKREMQKAWKGMGAATVVRPDLEDGEAGSAKK</sequence>
<keyword evidence="1" id="KW-0175">Coiled coil</keyword>
<accession>A0A423W2L5</accession>
<dbReference type="InterPro" id="IPR011990">
    <property type="entry name" value="TPR-like_helical_dom_sf"/>
</dbReference>
<dbReference type="STRING" id="252740.A0A423W2L5"/>
<name>A0A423W2L5_CYTCH</name>
<feature type="coiled-coil region" evidence="1">
    <location>
        <begin position="110"/>
        <end position="137"/>
    </location>
</feature>
<feature type="compositionally biased region" description="Basic and acidic residues" evidence="2">
    <location>
        <begin position="766"/>
        <end position="777"/>
    </location>
</feature>
<dbReference type="EMBL" id="LJZO01000016">
    <property type="protein sequence ID" value="ROV97554.1"/>
    <property type="molecule type" value="Genomic_DNA"/>
</dbReference>
<evidence type="ECO:0000313" key="4">
    <source>
        <dbReference type="Proteomes" id="UP000284375"/>
    </source>
</evidence>
<dbReference type="Gene3D" id="1.25.40.10">
    <property type="entry name" value="Tetratricopeptide repeat domain"/>
    <property type="match status" value="2"/>
</dbReference>